<dbReference type="EMBL" id="PCSH01000044">
    <property type="protein sequence ID" value="PIP41724.1"/>
    <property type="molecule type" value="Genomic_DNA"/>
</dbReference>
<dbReference type="NCBIfam" id="NF041940">
    <property type="entry name" value="choice_anch_X"/>
    <property type="match status" value="1"/>
</dbReference>
<evidence type="ECO:0008006" key="3">
    <source>
        <dbReference type="Google" id="ProtNLM"/>
    </source>
</evidence>
<accession>A0A2H0A8G7</accession>
<dbReference type="InterPro" id="IPR013783">
    <property type="entry name" value="Ig-like_fold"/>
</dbReference>
<dbReference type="Gene3D" id="2.60.40.10">
    <property type="entry name" value="Immunoglobulins"/>
    <property type="match status" value="7"/>
</dbReference>
<sequence length="2435" mass="259749">MSPGTQAGVYLAQVTLSHTPIATETQASISVTAQDRAGNQASSTTTVFVDNKMPIFSTVDTLLSVYKNGDMLQLTAKLDSASYTVSIDLSGLDSTYRLGSESVTTTSEGTYTIVYQIGTANTTPDGSYELKVKAQDQAGNVSWRSTSVLLDNTAPVQLLKAEPSIVRNGDTIVFTYYGTDPGLPITEIPYSEMQKLDSNAVGTLILHDDGNLPDMVSNDGICTASYTISGTNTISGTTTGGLVTIGATIVDLASNTLHAKVTITLDNTKPGVELLAIGSLQTVNNIIIFGTATENITNIVRAEYRIDDIGIWFEATPKDGLFDENIEAMAIVLTNLTDGSHTVVVHAEDLAGNVSDEVQISFQVDTQGPIITNLKVSPDPTNGTVSLTGTATDGLNPIGRVEYYIDTLPQGGGIQMSDTGSIQTDITGTISIAGLKEGKHSVYVRAQDNLGNWGTAQKITFTISKSKLLVYINPVTPDPIGTTNITISGYAVDVHAPIKMIEVRVDNKAWGAAIITDGNADEFIEEYTYQLPADQLTQGTHNITVRATDMADTIGLVMDTFVVDLATSTLTMSTEPQWASSRVIIIGTATDQGIATGIIEVEYRVDGEAWQTAVAADGTYDKATETFRIEINGLSDGTHTVTARSMDMVGNVSDEVTIGFHVDTTGPIISNLRVTPDPTNGTASLTGTATDTSNIITKVEYYIDTLPQGTSIQMTGTGSRQTNISGVINITDLTEGKHTAFVRAQDSMGNWGSVQQFVFAVSRSNLFVEINPVTPDPIGTTNITITGRVIAPQVAIKQIDVQIDGGQWIPAMIVDTVADELVEEFACILPTGSMTDGVHIIVVRATDVANTVGFGTETFEVDTQVPQVNAIIVIYPTGQTRAKEGDVITIIAQVDDSESGIASVILDATRIGGGLEQVMCLGPGGSVYLAQVTLGDTPMGTEMQRNIIVTVEDKARNQGVLAEGVFMDNKLPVFGHVITASSMYKDGDVIEITARLDANYGTSAVSIDFSGIDSTYQTSAESVTVTTGGTYTISYQIGTANTIPDGSYGLVVRAIDQAGNVAVRSISVRLDNTAPSQLLKAEPSLVRNGDTIVFTYQAGEQGLRTTEIPAVQMQRFDLTAATLTLHDDSNSPDEIAGDGVYTASHTISKANVISGTVTNIAATIVDMAGNTLITGVSITLDNTLPAVQLGTIAAMQAVNSLTIFGTATENITSIVSGEFMLDGTGVWHGLTPMDGQFSSGVEPFAIILQGLADGSHTVMARVMDRVGNVASQSLTFCVDTQGPGTISLSLTPEIVIGGTSTLLAATITDAISPVVYAEYYLDAYPKPQPDGVLNIGFQGLTVVSGADIYVATLTEGNHIVYVRAQDELGNWSSPQSAIFRVGKGGIGVVIETQGSAIGTTTTDVCGYANAFTYKVIGLQYRVGTGTWTTITSTDGRLNDELKEEFIIHVAGLKEGINTIEVKAQDEVGNVGTDSVDILVDTVPSYGSITINENATYTTAREVILSMSYGDDVTMVRYSNAGDFSTWEPPATTKIWMLPPQDGTWTVSYQVMDKVGNIAEFSDSIILDTKVPAFIGTVKSDRTAYRNGDTINLTARMDSDGYTITVWLLPIDSTAITPVTMTDLGNGTYTMAHTISTTNISPDGVYPILITAVDKAGNVKQISISLALKNTSPMYGLSVDPSLPPVVKNGHILTFVYAGAETNLPTTTISLNYNSHPNLLQINGSATGDLILLDNGIAPDKVANDGVYMGTVAVNTTIEGTITVYATIINSVGNVMNPWTSIRVDNTPPMIDNIIVAYPTGQARAKEGDTVAINVGVTDAMLATVKLDARELNGESAEEMSYNATSGMYTAQVTVVDTPSGAKTIAIISTDEAGNISRATTTVMIDNQPPRFSLLDSDRSLYKNGWTMTITAVLDDSSYRLSADFSGLDSGYRIGSETVSKQGNTYTIVYIITGSNTVPSGVYSIPVKAVDEAGNIAIRSISVELNNMERIGVLSVIPDRAKLDDKVVFTYTSYQSGLTVTIPAVPNTGIGTLTLTDTDNNGTYIASVTITGTSSGTYTVRAEIRDGKGKLFSESEVQLFLRTIPPVLALPEELYMSIEPKPTSIAGKWEVYHEHIRLTGTVSETANRIWWEIKGKYGRIMGPIPNGIFFFDDIYLEQGTNTIVIFASDDIGNVASQTLTLLYVKPRATVQIGISGGTVHCPNGSSVFIPQDALQETVNVSVNAMPPEIEKEDKKPYSPNTELMGVPHEVSPGIVFHKPVTVTLAYTDMEIEQLANRLGTTTEAIRQRLVIFFWDEYSHDWIEVGGQVSRGTNTVSVTVNHATIYDIGMRVTKLTADKVLVYVTRNPFRQGERTQFVADLSTETLISIRIFDLSGDLVRTVARDKNFAAGVNVNLAGWDGLNDYNDFVGTGIYVYQVEIESGGKVERITKPIGVVK</sequence>
<protein>
    <recommendedName>
        <fullName evidence="3">Ig-like domain-containing protein</fullName>
    </recommendedName>
</protein>
<gene>
    <name evidence="1" type="ORF">COX18_02550</name>
</gene>
<reference evidence="1 2" key="1">
    <citation type="submission" date="2017-09" db="EMBL/GenBank/DDBJ databases">
        <title>Depth-based differentiation of microbial function through sediment-hosted aquifers and enrichment of novel symbionts in the deep terrestrial subsurface.</title>
        <authorList>
            <person name="Probst A.J."/>
            <person name="Ladd B."/>
            <person name="Jarett J.K."/>
            <person name="Geller-Mcgrath D.E."/>
            <person name="Sieber C.M."/>
            <person name="Emerson J.B."/>
            <person name="Anantharaman K."/>
            <person name="Thomas B.C."/>
            <person name="Malmstrom R."/>
            <person name="Stieglmeier M."/>
            <person name="Klingl A."/>
            <person name="Woyke T."/>
            <person name="Ryan C.M."/>
            <person name="Banfield J.F."/>
        </authorList>
    </citation>
    <scope>NUCLEOTIDE SEQUENCE [LARGE SCALE GENOMIC DNA]</scope>
    <source>
        <strain evidence="1">CG23_combo_of_CG06-09_8_20_14_all_40_23</strain>
    </source>
</reference>
<dbReference type="Gene3D" id="2.60.220.30">
    <property type="match status" value="1"/>
</dbReference>
<organism evidence="1 2">
    <name type="scientific">Candidatus Desantisbacteria bacterium CG23_combo_of_CG06-09_8_20_14_all_40_23</name>
    <dbReference type="NCBI Taxonomy" id="1974550"/>
    <lineage>
        <taxon>Bacteria</taxon>
        <taxon>Candidatus Desantisiibacteriota</taxon>
    </lineage>
</organism>
<name>A0A2H0A8G7_9BACT</name>
<dbReference type="Gene3D" id="2.60.40.4070">
    <property type="match status" value="1"/>
</dbReference>
<proteinExistence type="predicted"/>
<dbReference type="Gene3D" id="2.60.40.650">
    <property type="match status" value="2"/>
</dbReference>
<dbReference type="Proteomes" id="UP000231067">
    <property type="component" value="Unassembled WGS sequence"/>
</dbReference>
<comment type="caution">
    <text evidence="1">The sequence shown here is derived from an EMBL/GenBank/DDBJ whole genome shotgun (WGS) entry which is preliminary data.</text>
</comment>
<evidence type="ECO:0000313" key="2">
    <source>
        <dbReference type="Proteomes" id="UP000231067"/>
    </source>
</evidence>
<evidence type="ECO:0000313" key="1">
    <source>
        <dbReference type="EMBL" id="PIP41724.1"/>
    </source>
</evidence>